<dbReference type="Proteomes" id="UP001380953">
    <property type="component" value="Unassembled WGS sequence"/>
</dbReference>
<dbReference type="EMBL" id="JBBKAR010000001">
    <property type="protein sequence ID" value="MEJ8302441.1"/>
    <property type="molecule type" value="Genomic_DNA"/>
</dbReference>
<keyword evidence="2" id="KW-1185">Reference proteome</keyword>
<proteinExistence type="predicted"/>
<reference evidence="1" key="1">
    <citation type="submission" date="2024-03" db="EMBL/GenBank/DDBJ databases">
        <title>Whole genome sequecning of epiphytes from Marcgravia umbellata leaves.</title>
        <authorList>
            <person name="Kumar G."/>
            <person name="Savka M.A."/>
        </authorList>
    </citation>
    <scope>NUCLEOTIDE SEQUENCE</scope>
    <source>
        <strain evidence="1">RIT_BL5</strain>
    </source>
</reference>
<gene>
    <name evidence="1" type="ORF">WKI47_00780</name>
</gene>
<accession>A0ACC6P6A8</accession>
<sequence length="271" mass="30511">MKILLQLSDMKNFTPNEASIARYVLHQRERMLNLNIRELAQETYTSHSTVNRLTRKLGLSGFRAFMLGLAAEFQQENGTGGPIDPNYPFGLDESPAQIAREMSELVKGTVDRSAALLDNAVLAQTAEMLEQAERIFIYALGDSQIRAKSFQNKLMKINKYAIIATELSEWAYHTLNLSQNDCVIFLTYHGKSSIYPKIARHLIDHRIPFLTITSSVSSPLAQLSPILIRVPGDEAKHEKIGPFASQIAFEYVLNVLYSCIYNLTHAKTSFI</sequence>
<evidence type="ECO:0000313" key="1">
    <source>
        <dbReference type="EMBL" id="MEJ8302441.1"/>
    </source>
</evidence>
<name>A0ACC6P6A8_9BACL</name>
<protein>
    <submittedName>
        <fullName evidence="1">MurR/RpiR family transcriptional regulator</fullName>
    </submittedName>
</protein>
<organism evidence="1 2">
    <name type="scientific">Saccharibacillus sacchari</name>
    <dbReference type="NCBI Taxonomy" id="456493"/>
    <lineage>
        <taxon>Bacteria</taxon>
        <taxon>Bacillati</taxon>
        <taxon>Bacillota</taxon>
        <taxon>Bacilli</taxon>
        <taxon>Bacillales</taxon>
        <taxon>Paenibacillaceae</taxon>
        <taxon>Saccharibacillus</taxon>
    </lineage>
</organism>
<comment type="caution">
    <text evidence="1">The sequence shown here is derived from an EMBL/GenBank/DDBJ whole genome shotgun (WGS) entry which is preliminary data.</text>
</comment>
<evidence type="ECO:0000313" key="2">
    <source>
        <dbReference type="Proteomes" id="UP001380953"/>
    </source>
</evidence>